<accession>N1R510</accession>
<proteinExistence type="predicted"/>
<sequence>MKDDHQLCHVAQADGGGDFFNVFLHGDRMKKTRGRLKNKVKHETSLITHALLFLSLSKFGQSRGKRGKVDDANQTRVKQQQSVATKEAEVDMLVATLGEHKLYLKDAFVNFSALAHKDKSYVSLKEQVAAVVPVLDDLKCKTEERIKYYDIQSQIEKICSIS</sequence>
<protein>
    <submittedName>
        <fullName evidence="1">Uncharacterized protein</fullName>
    </submittedName>
</protein>
<dbReference type="AlphaFoldDB" id="N1R510"/>
<dbReference type="EnsemblPlants" id="EMT33471">
    <property type="protein sequence ID" value="EMT33471"/>
    <property type="gene ID" value="F775_24664"/>
</dbReference>
<reference evidence="1" key="1">
    <citation type="submission" date="2015-06" db="UniProtKB">
        <authorList>
            <consortium name="EnsemblPlants"/>
        </authorList>
    </citation>
    <scope>IDENTIFICATION</scope>
</reference>
<evidence type="ECO:0000313" key="1">
    <source>
        <dbReference type="EnsemblPlants" id="EMT33471"/>
    </source>
</evidence>
<organism evidence="1">
    <name type="scientific">Aegilops tauschii</name>
    <name type="common">Tausch's goatgrass</name>
    <name type="synonym">Aegilops squarrosa</name>
    <dbReference type="NCBI Taxonomy" id="37682"/>
    <lineage>
        <taxon>Eukaryota</taxon>
        <taxon>Viridiplantae</taxon>
        <taxon>Streptophyta</taxon>
        <taxon>Embryophyta</taxon>
        <taxon>Tracheophyta</taxon>
        <taxon>Spermatophyta</taxon>
        <taxon>Magnoliopsida</taxon>
        <taxon>Liliopsida</taxon>
        <taxon>Poales</taxon>
        <taxon>Poaceae</taxon>
        <taxon>BOP clade</taxon>
        <taxon>Pooideae</taxon>
        <taxon>Triticodae</taxon>
        <taxon>Triticeae</taxon>
        <taxon>Triticinae</taxon>
        <taxon>Aegilops</taxon>
    </lineage>
</organism>
<name>N1R510_AEGTA</name>